<comment type="caution">
    <text evidence="7">The sequence shown here is derived from an EMBL/GenBank/DDBJ whole genome shotgun (WGS) entry which is preliminary data.</text>
</comment>
<evidence type="ECO:0000256" key="1">
    <source>
        <dbReference type="ARBA" id="ARBA00022527"/>
    </source>
</evidence>
<dbReference type="AlphaFoldDB" id="A0A8J6L6I5"/>
<keyword evidence="3" id="KW-0547">Nucleotide-binding</keyword>
<dbReference type="PROSITE" id="PS50011">
    <property type="entry name" value="PROTEIN_KINASE_DOM"/>
    <property type="match status" value="1"/>
</dbReference>
<evidence type="ECO:0000313" key="8">
    <source>
        <dbReference type="Proteomes" id="UP000719412"/>
    </source>
</evidence>
<feature type="domain" description="Protein kinase" evidence="6">
    <location>
        <begin position="31"/>
        <end position="287"/>
    </location>
</feature>
<keyword evidence="2" id="KW-0808">Transferase</keyword>
<protein>
    <recommendedName>
        <fullName evidence="6">Protein kinase domain-containing protein</fullName>
    </recommendedName>
</protein>
<keyword evidence="5" id="KW-0067">ATP-binding</keyword>
<evidence type="ECO:0000256" key="4">
    <source>
        <dbReference type="ARBA" id="ARBA00022777"/>
    </source>
</evidence>
<dbReference type="Proteomes" id="UP000719412">
    <property type="component" value="Unassembled WGS sequence"/>
</dbReference>
<accession>A0A8J6L6I5</accession>
<sequence>MDLTSEDYRETAPLIQVEKFLKIRILHLSDLKEVSMLGNGSYGRVDLVQVKDDPKQLFALKHIKKRPVDKNQHKKLRQEKNIMSGVKCNFVVKMLKMFENDDSVSLLMECCLGGSLSSALPKKGFDTAAVTFFTACMVEALVYLHSHNIVHRDLKPGNAVLDQQGYLKLCDFGCAQQLTANIKTWTMCGTPDYMAPEVIMNLGHDFSVDYWSLGIFIYECATGAPPYKSNDIMKIFKQAIAGIKTVQFQKSLTPTIVDLVTSLCASVPEKRLGYRSRGREIRHHKLFERFDWKGLAAGTVKPPFVPGVHFPVIRKIQEGVADFPTNFLIMQMKKCQITIVWLSKLRSTSKKSRDPRVHLDIWDDACKTEVSCILL</sequence>
<dbReference type="Gene3D" id="1.10.510.10">
    <property type="entry name" value="Transferase(Phosphotransferase) domain 1"/>
    <property type="match status" value="1"/>
</dbReference>
<evidence type="ECO:0000256" key="2">
    <source>
        <dbReference type="ARBA" id="ARBA00022679"/>
    </source>
</evidence>
<evidence type="ECO:0000256" key="5">
    <source>
        <dbReference type="ARBA" id="ARBA00022840"/>
    </source>
</evidence>
<dbReference type="Pfam" id="PF00069">
    <property type="entry name" value="Pkinase"/>
    <property type="match status" value="1"/>
</dbReference>
<dbReference type="EMBL" id="JABDTM020026080">
    <property type="protein sequence ID" value="KAH0812394.1"/>
    <property type="molecule type" value="Genomic_DNA"/>
</dbReference>
<reference evidence="7" key="2">
    <citation type="submission" date="2021-08" db="EMBL/GenBank/DDBJ databases">
        <authorList>
            <person name="Eriksson T."/>
        </authorList>
    </citation>
    <scope>NUCLEOTIDE SEQUENCE</scope>
    <source>
        <strain evidence="7">Stoneville</strain>
        <tissue evidence="7">Whole head</tissue>
    </source>
</reference>
<keyword evidence="1" id="KW-0723">Serine/threonine-protein kinase</keyword>
<dbReference type="PANTHER" id="PTHR24353">
    <property type="entry name" value="CYCLIC NUCLEOTIDE-DEPENDENT PROTEIN KINASE"/>
    <property type="match status" value="1"/>
</dbReference>
<gene>
    <name evidence="7" type="ORF">GEV33_010396</name>
</gene>
<keyword evidence="4" id="KW-0418">Kinase</keyword>
<evidence type="ECO:0000313" key="7">
    <source>
        <dbReference type="EMBL" id="KAH0812394.1"/>
    </source>
</evidence>
<reference evidence="7" key="1">
    <citation type="journal article" date="2020" name="J Insects Food Feed">
        <title>The yellow mealworm (Tenebrio molitor) genome: a resource for the emerging insects as food and feed industry.</title>
        <authorList>
            <person name="Eriksson T."/>
            <person name="Andere A."/>
            <person name="Kelstrup H."/>
            <person name="Emery V."/>
            <person name="Picard C."/>
        </authorList>
    </citation>
    <scope>NUCLEOTIDE SEQUENCE</scope>
    <source>
        <strain evidence="7">Stoneville</strain>
        <tissue evidence="7">Whole head</tissue>
    </source>
</reference>
<dbReference type="SUPFAM" id="SSF56112">
    <property type="entry name" value="Protein kinase-like (PK-like)"/>
    <property type="match status" value="1"/>
</dbReference>
<dbReference type="PANTHER" id="PTHR24353:SF147">
    <property type="entry name" value="CGMP-DEPENDENT SERINE_THREONIN PROTEIN KINASE-RELATED"/>
    <property type="match status" value="1"/>
</dbReference>
<name>A0A8J6L6I5_TENMO</name>
<dbReference type="InterPro" id="IPR000719">
    <property type="entry name" value="Prot_kinase_dom"/>
</dbReference>
<dbReference type="InterPro" id="IPR011009">
    <property type="entry name" value="Kinase-like_dom_sf"/>
</dbReference>
<evidence type="ECO:0000256" key="3">
    <source>
        <dbReference type="ARBA" id="ARBA00022741"/>
    </source>
</evidence>
<keyword evidence="8" id="KW-1185">Reference proteome</keyword>
<dbReference type="GO" id="GO:0005524">
    <property type="term" value="F:ATP binding"/>
    <property type="evidence" value="ECO:0007669"/>
    <property type="project" value="UniProtKB-KW"/>
</dbReference>
<dbReference type="GO" id="GO:0004690">
    <property type="term" value="F:cyclic nucleotide-dependent protein kinase activity"/>
    <property type="evidence" value="ECO:0007669"/>
    <property type="project" value="UniProtKB-ARBA"/>
</dbReference>
<dbReference type="Gene3D" id="3.30.200.20">
    <property type="entry name" value="Phosphorylase Kinase, domain 1"/>
    <property type="match status" value="1"/>
</dbReference>
<proteinExistence type="predicted"/>
<dbReference type="SMART" id="SM00220">
    <property type="entry name" value="S_TKc"/>
    <property type="match status" value="1"/>
</dbReference>
<organism evidence="7 8">
    <name type="scientific">Tenebrio molitor</name>
    <name type="common">Yellow mealworm beetle</name>
    <dbReference type="NCBI Taxonomy" id="7067"/>
    <lineage>
        <taxon>Eukaryota</taxon>
        <taxon>Metazoa</taxon>
        <taxon>Ecdysozoa</taxon>
        <taxon>Arthropoda</taxon>
        <taxon>Hexapoda</taxon>
        <taxon>Insecta</taxon>
        <taxon>Pterygota</taxon>
        <taxon>Neoptera</taxon>
        <taxon>Endopterygota</taxon>
        <taxon>Coleoptera</taxon>
        <taxon>Polyphaga</taxon>
        <taxon>Cucujiformia</taxon>
        <taxon>Tenebrionidae</taxon>
        <taxon>Tenebrio</taxon>
    </lineage>
</organism>
<evidence type="ECO:0000259" key="6">
    <source>
        <dbReference type="PROSITE" id="PS50011"/>
    </source>
</evidence>